<organism evidence="1 2">
    <name type="scientific">Kineococcus endophyticus</name>
    <dbReference type="NCBI Taxonomy" id="1181883"/>
    <lineage>
        <taxon>Bacteria</taxon>
        <taxon>Bacillati</taxon>
        <taxon>Actinomycetota</taxon>
        <taxon>Actinomycetes</taxon>
        <taxon>Kineosporiales</taxon>
        <taxon>Kineosporiaceae</taxon>
        <taxon>Kineococcus</taxon>
    </lineage>
</organism>
<dbReference type="RefSeq" id="WP_367638222.1">
    <property type="nucleotide sequence ID" value="NZ_JBFNQN010000006.1"/>
</dbReference>
<evidence type="ECO:0000313" key="2">
    <source>
        <dbReference type="Proteomes" id="UP001555826"/>
    </source>
</evidence>
<proteinExistence type="predicted"/>
<name>A0ABV3P6W2_9ACTN</name>
<keyword evidence="2" id="KW-1185">Reference proteome</keyword>
<dbReference type="Proteomes" id="UP001555826">
    <property type="component" value="Unassembled WGS sequence"/>
</dbReference>
<comment type="caution">
    <text evidence="1">The sequence shown here is derived from an EMBL/GenBank/DDBJ whole genome shotgun (WGS) entry which is preliminary data.</text>
</comment>
<dbReference type="EMBL" id="JBFNQN010000006">
    <property type="protein sequence ID" value="MEW9265247.1"/>
    <property type="molecule type" value="Genomic_DNA"/>
</dbReference>
<gene>
    <name evidence="1" type="ORF">AB1207_10860</name>
</gene>
<sequence>MTAHPVLPDPAARRQALVVVRPPLHGDRGSHTTVGARSAVDVGHTAAPS</sequence>
<accession>A0ABV3P6W2</accession>
<evidence type="ECO:0000313" key="1">
    <source>
        <dbReference type="EMBL" id="MEW9265247.1"/>
    </source>
</evidence>
<reference evidence="1 2" key="1">
    <citation type="submission" date="2024-07" db="EMBL/GenBank/DDBJ databases">
        <authorList>
            <person name="Thanompreechachai J."/>
            <person name="Duangmal K."/>
        </authorList>
    </citation>
    <scope>NUCLEOTIDE SEQUENCE [LARGE SCALE GENOMIC DNA]</scope>
    <source>
        <strain evidence="1 2">KCTC 19886</strain>
    </source>
</reference>
<protein>
    <submittedName>
        <fullName evidence="1">Uncharacterized protein</fullName>
    </submittedName>
</protein>